<feature type="compositionally biased region" description="Polar residues" evidence="1">
    <location>
        <begin position="44"/>
        <end position="54"/>
    </location>
</feature>
<organism evidence="2">
    <name type="scientific">Rhizophora mucronata</name>
    <name type="common">Asiatic mangrove</name>
    <dbReference type="NCBI Taxonomy" id="61149"/>
    <lineage>
        <taxon>Eukaryota</taxon>
        <taxon>Viridiplantae</taxon>
        <taxon>Streptophyta</taxon>
        <taxon>Embryophyta</taxon>
        <taxon>Tracheophyta</taxon>
        <taxon>Spermatophyta</taxon>
        <taxon>Magnoliopsida</taxon>
        <taxon>eudicotyledons</taxon>
        <taxon>Gunneridae</taxon>
        <taxon>Pentapetalae</taxon>
        <taxon>rosids</taxon>
        <taxon>fabids</taxon>
        <taxon>Malpighiales</taxon>
        <taxon>Rhizophoraceae</taxon>
        <taxon>Rhizophora</taxon>
    </lineage>
</organism>
<name>A0A2P2QMD2_RHIMU</name>
<feature type="region of interest" description="Disordered" evidence="1">
    <location>
        <begin position="42"/>
        <end position="73"/>
    </location>
</feature>
<dbReference type="EMBL" id="GGEC01087654">
    <property type="protein sequence ID" value="MBX68138.1"/>
    <property type="molecule type" value="Transcribed_RNA"/>
</dbReference>
<evidence type="ECO:0000313" key="2">
    <source>
        <dbReference type="EMBL" id="MBX68138.1"/>
    </source>
</evidence>
<reference evidence="2" key="1">
    <citation type="submission" date="2018-02" db="EMBL/GenBank/DDBJ databases">
        <title>Rhizophora mucronata_Transcriptome.</title>
        <authorList>
            <person name="Meera S.P."/>
            <person name="Sreeshan A."/>
            <person name="Augustine A."/>
        </authorList>
    </citation>
    <scope>NUCLEOTIDE SEQUENCE</scope>
    <source>
        <tissue evidence="2">Leaf</tissue>
    </source>
</reference>
<proteinExistence type="predicted"/>
<accession>A0A2P2QMD2</accession>
<protein>
    <submittedName>
        <fullName evidence="2">Uncharacterized protein</fullName>
    </submittedName>
</protein>
<dbReference type="AlphaFoldDB" id="A0A2P2QMD2"/>
<evidence type="ECO:0000256" key="1">
    <source>
        <dbReference type="SAM" id="MobiDB-lite"/>
    </source>
</evidence>
<sequence length="84" mass="9881">MLRRIEVQTLKAFLLLYFPTLYFHGYYKCQLRPSKFDHQAHMASYQSGSSSPQNILLGRAGQSNKHNAPDQERCRDHELWTQII</sequence>